<keyword evidence="4" id="KW-1185">Reference proteome</keyword>
<dbReference type="InterPro" id="IPR001509">
    <property type="entry name" value="Epimerase_deHydtase"/>
</dbReference>
<evidence type="ECO:0000256" key="1">
    <source>
        <dbReference type="ARBA" id="ARBA00007637"/>
    </source>
</evidence>
<dbReference type="Proteomes" id="UP000325787">
    <property type="component" value="Chromosome"/>
</dbReference>
<evidence type="ECO:0000259" key="2">
    <source>
        <dbReference type="Pfam" id="PF01370"/>
    </source>
</evidence>
<dbReference type="PANTHER" id="PTHR43000">
    <property type="entry name" value="DTDP-D-GLUCOSE 4,6-DEHYDRATASE-RELATED"/>
    <property type="match status" value="1"/>
</dbReference>
<accession>A0A5Q0H559</accession>
<comment type="similarity">
    <text evidence="1">Belongs to the NAD(P)-dependent epimerase/dehydratase family.</text>
</comment>
<dbReference type="InterPro" id="IPR036291">
    <property type="entry name" value="NAD(P)-bd_dom_sf"/>
</dbReference>
<name>A0A5Q0H559_SACSY</name>
<evidence type="ECO:0000313" key="3">
    <source>
        <dbReference type="EMBL" id="QFZ21378.1"/>
    </source>
</evidence>
<dbReference type="Pfam" id="PF01370">
    <property type="entry name" value="Epimerase"/>
    <property type="match status" value="1"/>
</dbReference>
<dbReference type="AlphaFoldDB" id="A0A5Q0H559"/>
<sequence>MTRGGVERGVHVDIAVVTGSAGLIGGAAVRRFAPSFDLVVGIDNGMRQEFFGPAGSVARGLAEAERVPNYRHHRVDVRDQGAVDAVLRTWGPDVRLVVHAAGQPSRVWAEGQPLTDFGVNALGAVTVLDSVRRHCRDAVFALVSTAKVYGDVPDALPLVETATRWELDPAHPFHEHGVDESIRLDRADRTFLGVSKLAADLAAQEHGRQLGMKVGVFRCGSVTGTGQAGVQAHGFVSHLVRTAVRGAPYRILGHGGKQVRDVLDARDLVEALWHFYLAPKPGAVYHLGGGRARSASVLELIARYEHLTGREVVFDYSPRARFADPRWWISDTRAFRRDHPGWSPAHDLDDVLLALHRHWGGVEVAA</sequence>
<feature type="domain" description="NAD-dependent epimerase/dehydratase" evidence="2">
    <location>
        <begin position="16"/>
        <end position="285"/>
    </location>
</feature>
<dbReference type="Gene3D" id="3.40.50.720">
    <property type="entry name" value="NAD(P)-binding Rossmann-like Domain"/>
    <property type="match status" value="1"/>
</dbReference>
<reference evidence="4" key="1">
    <citation type="journal article" date="2021" name="Curr. Microbiol.">
        <title>Complete genome of nocamycin-producing strain Saccharothrix syringae NRRL B-16468 reveals the biosynthetic potential for secondary metabolites.</title>
        <authorList>
            <person name="Mo X."/>
            <person name="Yang S."/>
        </authorList>
    </citation>
    <scope>NUCLEOTIDE SEQUENCE [LARGE SCALE GENOMIC DNA]</scope>
    <source>
        <strain evidence="4">ATCC 51364 / DSM 43886 / JCM 6844 / KCTC 9398 / NBRC 14523 / NRRL B-16468 / INA 2240</strain>
    </source>
</reference>
<dbReference type="EMBL" id="CP034550">
    <property type="protein sequence ID" value="QFZ21378.1"/>
    <property type="molecule type" value="Genomic_DNA"/>
</dbReference>
<protein>
    <submittedName>
        <fullName evidence="3">NAD-dependent epimerase/dehydratase family protein</fullName>
    </submittedName>
</protein>
<gene>
    <name evidence="3" type="ORF">EKG83_31880</name>
</gene>
<proteinExistence type="inferred from homology"/>
<evidence type="ECO:0000313" key="4">
    <source>
        <dbReference type="Proteomes" id="UP000325787"/>
    </source>
</evidence>
<organism evidence="3 4">
    <name type="scientific">Saccharothrix syringae</name>
    <name type="common">Nocardiopsis syringae</name>
    <dbReference type="NCBI Taxonomy" id="103733"/>
    <lineage>
        <taxon>Bacteria</taxon>
        <taxon>Bacillati</taxon>
        <taxon>Actinomycetota</taxon>
        <taxon>Actinomycetes</taxon>
        <taxon>Pseudonocardiales</taxon>
        <taxon>Pseudonocardiaceae</taxon>
        <taxon>Saccharothrix</taxon>
    </lineage>
</organism>
<dbReference type="OrthoDB" id="9801785at2"/>
<dbReference type="KEGG" id="ssyi:EKG83_31880"/>
<dbReference type="SUPFAM" id="SSF51735">
    <property type="entry name" value="NAD(P)-binding Rossmann-fold domains"/>
    <property type="match status" value="1"/>
</dbReference>